<reference evidence="7 8" key="1">
    <citation type="journal article" date="2019" name="Appl. Microbiol. Biotechnol.">
        <title>Genome sequence of Isaria javanica and comparative genome analysis insights into family S53 peptidase evolution in fungal entomopathogens.</title>
        <authorList>
            <person name="Lin R."/>
            <person name="Zhang X."/>
            <person name="Xin B."/>
            <person name="Zou M."/>
            <person name="Gao Y."/>
            <person name="Qin F."/>
            <person name="Hu Q."/>
            <person name="Xie B."/>
            <person name="Cheng X."/>
        </authorList>
    </citation>
    <scope>NUCLEOTIDE SEQUENCE [LARGE SCALE GENOMIC DNA]</scope>
    <source>
        <strain evidence="7 8">IJ1G</strain>
    </source>
</reference>
<dbReference type="InterPro" id="IPR018117">
    <property type="entry name" value="C5_DNA_meth_AS"/>
</dbReference>
<feature type="active site" evidence="5">
    <location>
        <position position="63"/>
    </location>
</feature>
<dbReference type="Gene3D" id="3.40.50.150">
    <property type="entry name" value="Vaccinia Virus protein VP39"/>
    <property type="match status" value="1"/>
</dbReference>
<name>A0A545VQK2_9HYPO</name>
<dbReference type="InterPro" id="IPR050390">
    <property type="entry name" value="C5-Methyltransferase"/>
</dbReference>
<keyword evidence="3 5" id="KW-0808">Transferase</keyword>
<dbReference type="Pfam" id="PF00145">
    <property type="entry name" value="DNA_methylase"/>
    <property type="match status" value="1"/>
</dbReference>
<dbReference type="AlphaFoldDB" id="A0A545VQK2"/>
<sequence length="467" mass="51701">MMKWANDMNSQALHTYMVNTEAGQVSPFLGSIDDFQRLAIQGRFGDNVPQIGEVEFISGGSPCQGFSGMTNDKKAPKQMKNQSLVAAFASCVDVYRPKYGILENVAGIIKKRRNRDQDVFSQLMCALVGMGYQARVFLLDAVSCGSCQLRPRVFIIFAAPGWTLPETPVQTHSQHSNVKNMGLGRLPTGEPMVQRQLAKCTPFTYKTAAQMTADLPDLYDAKPDICIPFPDHRVLSGTNTKLVRSRVRLIPRFPYGMNFSQAWYGLYGTSPRAAGRGVLTGSERTTFWPSDNDEAMVTAIHSNSYGRQYPDQPMPTVLTGAGPGDAKQGRTIHWAEDRCMSIMEAKRAQGFLDEEVLLGKSATQYKIIGNSVAREVSLALGAVTKEAVMRSYRDICKKLPVGKDQEGDQEEDQEDIIESSPFWEVPAIRDSEPDTPETSVRTSPGAPPPPPPRTRKEDGTHKRRRVD</sequence>
<comment type="similarity">
    <text evidence="5">Belongs to the class I-like SAM-binding methyltransferase superfamily. C5-methyltransferase family.</text>
</comment>
<dbReference type="GO" id="GO:0003886">
    <property type="term" value="F:DNA (cytosine-5-)-methyltransferase activity"/>
    <property type="evidence" value="ECO:0007669"/>
    <property type="project" value="UniProtKB-EC"/>
</dbReference>
<gene>
    <name evidence="7" type="ORF">IF1G_09272</name>
</gene>
<keyword evidence="8" id="KW-1185">Reference proteome</keyword>
<feature type="compositionally biased region" description="Acidic residues" evidence="6">
    <location>
        <begin position="407"/>
        <end position="417"/>
    </location>
</feature>
<dbReference type="GO" id="GO:0044027">
    <property type="term" value="P:negative regulation of gene expression via chromosomal CpG island methylation"/>
    <property type="evidence" value="ECO:0007669"/>
    <property type="project" value="TreeGrafter"/>
</dbReference>
<dbReference type="Proteomes" id="UP000315783">
    <property type="component" value="Unassembled WGS sequence"/>
</dbReference>
<dbReference type="InterPro" id="IPR029063">
    <property type="entry name" value="SAM-dependent_MTases_sf"/>
</dbReference>
<dbReference type="PROSITE" id="PS00094">
    <property type="entry name" value="C5_MTASE_1"/>
    <property type="match status" value="1"/>
</dbReference>
<dbReference type="GO" id="GO:0003677">
    <property type="term" value="F:DNA binding"/>
    <property type="evidence" value="ECO:0007669"/>
    <property type="project" value="TreeGrafter"/>
</dbReference>
<evidence type="ECO:0000313" key="8">
    <source>
        <dbReference type="Proteomes" id="UP000315783"/>
    </source>
</evidence>
<dbReference type="PANTHER" id="PTHR10629">
    <property type="entry name" value="CYTOSINE-SPECIFIC METHYLTRANSFERASE"/>
    <property type="match status" value="1"/>
</dbReference>
<dbReference type="STRING" id="43265.A0A545VQK2"/>
<dbReference type="PANTHER" id="PTHR10629:SF54">
    <property type="entry name" value="DNA METHYLTRANSFERASE DIM-2"/>
    <property type="match status" value="1"/>
</dbReference>
<protein>
    <recommendedName>
        <fullName evidence="1">DNA (cytosine-5-)-methyltransferase</fullName>
        <ecNumber evidence="1">2.1.1.37</ecNumber>
    </recommendedName>
</protein>
<feature type="region of interest" description="Disordered" evidence="6">
    <location>
        <begin position="403"/>
        <end position="467"/>
    </location>
</feature>
<dbReference type="PROSITE" id="PS51679">
    <property type="entry name" value="SAM_MT_C5"/>
    <property type="match status" value="1"/>
</dbReference>
<dbReference type="EC" id="2.1.1.37" evidence="1"/>
<dbReference type="GO" id="GO:0005634">
    <property type="term" value="C:nucleus"/>
    <property type="evidence" value="ECO:0007669"/>
    <property type="project" value="TreeGrafter"/>
</dbReference>
<keyword evidence="4 5" id="KW-0949">S-adenosyl-L-methionine</keyword>
<dbReference type="SUPFAM" id="SSF53335">
    <property type="entry name" value="S-adenosyl-L-methionine-dependent methyltransferases"/>
    <property type="match status" value="1"/>
</dbReference>
<evidence type="ECO:0000256" key="1">
    <source>
        <dbReference type="ARBA" id="ARBA00011975"/>
    </source>
</evidence>
<evidence type="ECO:0000256" key="3">
    <source>
        <dbReference type="ARBA" id="ARBA00022679"/>
    </source>
</evidence>
<organism evidence="7 8">
    <name type="scientific">Cordyceps javanica</name>
    <dbReference type="NCBI Taxonomy" id="43265"/>
    <lineage>
        <taxon>Eukaryota</taxon>
        <taxon>Fungi</taxon>
        <taxon>Dikarya</taxon>
        <taxon>Ascomycota</taxon>
        <taxon>Pezizomycotina</taxon>
        <taxon>Sordariomycetes</taxon>
        <taxon>Hypocreomycetidae</taxon>
        <taxon>Hypocreales</taxon>
        <taxon>Cordycipitaceae</taxon>
        <taxon>Cordyceps</taxon>
    </lineage>
</organism>
<evidence type="ECO:0000256" key="2">
    <source>
        <dbReference type="ARBA" id="ARBA00022603"/>
    </source>
</evidence>
<evidence type="ECO:0000313" key="7">
    <source>
        <dbReference type="EMBL" id="TQV92200.1"/>
    </source>
</evidence>
<keyword evidence="2 5" id="KW-0489">Methyltransferase</keyword>
<evidence type="ECO:0000256" key="4">
    <source>
        <dbReference type="ARBA" id="ARBA00022691"/>
    </source>
</evidence>
<dbReference type="EMBL" id="SPUK01000016">
    <property type="protein sequence ID" value="TQV92200.1"/>
    <property type="molecule type" value="Genomic_DNA"/>
</dbReference>
<dbReference type="GO" id="GO:0032259">
    <property type="term" value="P:methylation"/>
    <property type="evidence" value="ECO:0007669"/>
    <property type="project" value="UniProtKB-KW"/>
</dbReference>
<dbReference type="Gene3D" id="3.90.120.10">
    <property type="entry name" value="DNA Methylase, subunit A, domain 2"/>
    <property type="match status" value="1"/>
</dbReference>
<comment type="caution">
    <text evidence="7">The sequence shown here is derived from an EMBL/GenBank/DDBJ whole genome shotgun (WGS) entry which is preliminary data.</text>
</comment>
<dbReference type="InterPro" id="IPR001525">
    <property type="entry name" value="C5_MeTfrase"/>
</dbReference>
<evidence type="ECO:0000256" key="6">
    <source>
        <dbReference type="SAM" id="MobiDB-lite"/>
    </source>
</evidence>
<dbReference type="OrthoDB" id="5376140at2759"/>
<accession>A0A545VQK2</accession>
<proteinExistence type="inferred from homology"/>
<evidence type="ECO:0000256" key="5">
    <source>
        <dbReference type="PROSITE-ProRule" id="PRU01016"/>
    </source>
</evidence>